<dbReference type="Proteomes" id="UP000006906">
    <property type="component" value="Chromosome 9"/>
</dbReference>
<dbReference type="PROSITE" id="PS50086">
    <property type="entry name" value="TBC_RABGAP"/>
    <property type="match status" value="1"/>
</dbReference>
<organism evidence="2 3">
    <name type="scientific">Chlamydomonas reinhardtii</name>
    <name type="common">Chlamydomonas smithii</name>
    <dbReference type="NCBI Taxonomy" id="3055"/>
    <lineage>
        <taxon>Eukaryota</taxon>
        <taxon>Viridiplantae</taxon>
        <taxon>Chlorophyta</taxon>
        <taxon>core chlorophytes</taxon>
        <taxon>Chlorophyceae</taxon>
        <taxon>CS clade</taxon>
        <taxon>Chlamydomonadales</taxon>
        <taxon>Chlamydomonadaceae</taxon>
        <taxon>Chlamydomonas</taxon>
    </lineage>
</organism>
<feature type="compositionally biased region" description="Low complexity" evidence="1">
    <location>
        <begin position="382"/>
        <end position="393"/>
    </location>
</feature>
<dbReference type="Gene3D" id="1.10.472.80">
    <property type="entry name" value="Ypt/Rab-GAP domain of gyp1p, domain 3"/>
    <property type="match status" value="1"/>
</dbReference>
<dbReference type="KEGG" id="cre:CHLRE_09g396846v5"/>
<protein>
    <submittedName>
        <fullName evidence="2">Uncharacterized protein</fullName>
    </submittedName>
</protein>
<evidence type="ECO:0000313" key="2">
    <source>
        <dbReference type="EMBL" id="PNW78990.1"/>
    </source>
</evidence>
<dbReference type="SMART" id="SM00164">
    <property type="entry name" value="TBC"/>
    <property type="match status" value="1"/>
</dbReference>
<evidence type="ECO:0000313" key="3">
    <source>
        <dbReference type="Proteomes" id="UP000006906"/>
    </source>
</evidence>
<dbReference type="OrthoDB" id="294251at2759"/>
<dbReference type="InterPro" id="IPR000195">
    <property type="entry name" value="Rab-GAP-TBC_dom"/>
</dbReference>
<accession>A8J0G3</accession>
<gene>
    <name evidence="2" type="ORF">CHLRE_09g396846v5</name>
</gene>
<keyword evidence="3" id="KW-1185">Reference proteome</keyword>
<dbReference type="STRING" id="3055.A8J0G3"/>
<dbReference type="AlphaFoldDB" id="A8J0G3"/>
<dbReference type="Gramene" id="PNW78990">
    <property type="protein sequence ID" value="PNW78990"/>
    <property type="gene ID" value="CHLRE_09g396846v5"/>
</dbReference>
<feature type="region of interest" description="Disordered" evidence="1">
    <location>
        <begin position="369"/>
        <end position="411"/>
    </location>
</feature>
<dbReference type="InterPro" id="IPR035969">
    <property type="entry name" value="Rab-GAP_TBC_sf"/>
</dbReference>
<dbReference type="Pfam" id="PF00566">
    <property type="entry name" value="RabGAP-TBC"/>
    <property type="match status" value="1"/>
</dbReference>
<dbReference type="GO" id="GO:0005096">
    <property type="term" value="F:GTPase activator activity"/>
    <property type="evidence" value="ECO:0000318"/>
    <property type="project" value="GO_Central"/>
</dbReference>
<dbReference type="PANTHER" id="PTHR47219">
    <property type="entry name" value="RAB GTPASE-ACTIVATING PROTEIN 1-LIKE"/>
    <property type="match status" value="1"/>
</dbReference>
<dbReference type="InParanoid" id="A8J0G3"/>
<dbReference type="OMA" id="RCWQSFD"/>
<dbReference type="GeneID" id="5720347"/>
<dbReference type="PANTHER" id="PTHR47219:SF20">
    <property type="entry name" value="TBC1 DOMAIN FAMILY MEMBER 2B"/>
    <property type="match status" value="1"/>
</dbReference>
<dbReference type="Gene3D" id="1.10.8.270">
    <property type="entry name" value="putative rabgap domain of human tbc1 domain family member 14 like domains"/>
    <property type="match status" value="1"/>
</dbReference>
<dbReference type="SUPFAM" id="SSF47923">
    <property type="entry name" value="Ypt/Rab-GAP domain of gyp1p"/>
    <property type="match status" value="2"/>
</dbReference>
<evidence type="ECO:0000256" key="1">
    <source>
        <dbReference type="SAM" id="MobiDB-lite"/>
    </source>
</evidence>
<dbReference type="PaxDb" id="3055-EDP02377"/>
<sequence length="411" mass="43344">MAVVARGLPGLTFGTTPLFAMASTKRTPAKELPRCWQSFDPSHPTPITSAIKEEVRKAGVPAGLRADFYFVASGAHKLASDAPAGTYNALAASTADLTDDVIIQVEDDIRVARILHKDETRLFSTAKGAESLSRVIFAYLQREGFSYGGYWKGLASVAAQLLTVFGREREEHAFWTLVALLERRFFPHAGGHVPAGARVEVHVLQQLLEQRQPALAALLAKLCPEPMELLAGSWFSTAFARTLPHQVVLRIWDCVVVEGPKVALRVALAIIKMCTSSIQSCTSMDVLCRVVEGRLSRCTDADALLAIAFKGLGSLSGSSIDAIRARVIAAAQQHAAAGGAASRSRAQLLLPPSAPMFVLGGSSGGVLTRSSGSSDGIGGGSASNASSSSRASPWPSPKGHAVLSSASERGM</sequence>
<name>A8J0G3_CHLRE</name>
<dbReference type="EMBL" id="CM008970">
    <property type="protein sequence ID" value="PNW78990.1"/>
    <property type="molecule type" value="Genomic_DNA"/>
</dbReference>
<dbReference type="RefSeq" id="XP_001694793.1">
    <property type="nucleotide sequence ID" value="XM_001694741.2"/>
</dbReference>
<dbReference type="HOGENOM" id="CLU_669691_0_0_1"/>
<dbReference type="InterPro" id="IPR050302">
    <property type="entry name" value="Rab_GAP_TBC_domain"/>
</dbReference>
<reference evidence="2 3" key="1">
    <citation type="journal article" date="2007" name="Science">
        <title>The Chlamydomonas genome reveals the evolution of key animal and plant functions.</title>
        <authorList>
            <person name="Merchant S.S."/>
            <person name="Prochnik S.E."/>
            <person name="Vallon O."/>
            <person name="Harris E.H."/>
            <person name="Karpowicz S.J."/>
            <person name="Witman G.B."/>
            <person name="Terry A."/>
            <person name="Salamov A."/>
            <person name="Fritz-Laylin L.K."/>
            <person name="Marechal-Drouard L."/>
            <person name="Marshall W.F."/>
            <person name="Qu L.H."/>
            <person name="Nelson D.R."/>
            <person name="Sanderfoot A.A."/>
            <person name="Spalding M.H."/>
            <person name="Kapitonov V.V."/>
            <person name="Ren Q."/>
            <person name="Ferris P."/>
            <person name="Lindquist E."/>
            <person name="Shapiro H."/>
            <person name="Lucas S.M."/>
            <person name="Grimwood J."/>
            <person name="Schmutz J."/>
            <person name="Cardol P."/>
            <person name="Cerutti H."/>
            <person name="Chanfreau G."/>
            <person name="Chen C.L."/>
            <person name="Cognat V."/>
            <person name="Croft M.T."/>
            <person name="Dent R."/>
            <person name="Dutcher S."/>
            <person name="Fernandez E."/>
            <person name="Fukuzawa H."/>
            <person name="Gonzalez-Ballester D."/>
            <person name="Gonzalez-Halphen D."/>
            <person name="Hallmann A."/>
            <person name="Hanikenne M."/>
            <person name="Hippler M."/>
            <person name="Inwood W."/>
            <person name="Jabbari K."/>
            <person name="Kalanon M."/>
            <person name="Kuras R."/>
            <person name="Lefebvre P.A."/>
            <person name="Lemaire S.D."/>
            <person name="Lobanov A.V."/>
            <person name="Lohr M."/>
            <person name="Manuell A."/>
            <person name="Meier I."/>
            <person name="Mets L."/>
            <person name="Mittag M."/>
            <person name="Mittelmeier T."/>
            <person name="Moroney J.V."/>
            <person name="Moseley J."/>
            <person name="Napoli C."/>
            <person name="Nedelcu A.M."/>
            <person name="Niyogi K."/>
            <person name="Novoselov S.V."/>
            <person name="Paulsen I.T."/>
            <person name="Pazour G."/>
            <person name="Purton S."/>
            <person name="Ral J.P."/>
            <person name="Riano-Pachon D.M."/>
            <person name="Riekhof W."/>
            <person name="Rymarquis L."/>
            <person name="Schroda M."/>
            <person name="Stern D."/>
            <person name="Umen J."/>
            <person name="Willows R."/>
            <person name="Wilson N."/>
            <person name="Zimmer S.L."/>
            <person name="Allmer J."/>
            <person name="Balk J."/>
            <person name="Bisova K."/>
            <person name="Chen C.J."/>
            <person name="Elias M."/>
            <person name="Gendler K."/>
            <person name="Hauser C."/>
            <person name="Lamb M.R."/>
            <person name="Ledford H."/>
            <person name="Long J.C."/>
            <person name="Minagawa J."/>
            <person name="Page M.D."/>
            <person name="Pan J."/>
            <person name="Pootakham W."/>
            <person name="Roje S."/>
            <person name="Rose A."/>
            <person name="Stahlberg E."/>
            <person name="Terauchi A.M."/>
            <person name="Yang P."/>
            <person name="Ball S."/>
            <person name="Bowler C."/>
            <person name="Dieckmann C.L."/>
            <person name="Gladyshev V.N."/>
            <person name="Green P."/>
            <person name="Jorgensen R."/>
            <person name="Mayfield S."/>
            <person name="Mueller-Roeber B."/>
            <person name="Rajamani S."/>
            <person name="Sayre R.T."/>
            <person name="Brokstein P."/>
            <person name="Dubchak I."/>
            <person name="Goodstein D."/>
            <person name="Hornick L."/>
            <person name="Huang Y.W."/>
            <person name="Jhaveri J."/>
            <person name="Luo Y."/>
            <person name="Martinez D."/>
            <person name="Ngau W.C."/>
            <person name="Otillar B."/>
            <person name="Poliakov A."/>
            <person name="Porter A."/>
            <person name="Szajkowski L."/>
            <person name="Werner G."/>
            <person name="Zhou K."/>
            <person name="Grigoriev I.V."/>
            <person name="Rokhsar D.S."/>
            <person name="Grossman A.R."/>
        </authorList>
    </citation>
    <scope>NUCLEOTIDE SEQUENCE [LARGE SCALE GENOMIC DNA]</scope>
    <source>
        <strain evidence="3">CC-503</strain>
    </source>
</reference>
<dbReference type="eggNOG" id="KOG2058">
    <property type="taxonomic scope" value="Eukaryota"/>
</dbReference>
<proteinExistence type="predicted"/>